<proteinExistence type="predicted"/>
<sequence>MAEFSALMEQMKQMQLQSTSEEEHRHIQAQIQALIELEQQRLAAEAEERKLEQQRLAEERKLEQQRLAAEAEERKLEQQRLAAEERKEAQLKRKTGRGKIKVLKGMFANLGLQHEKALWNKLMAMDDADFEAFVDEVDNMPSAERMNEVYPLEGVFVVTWPHITSALGHYCTRARLLQSVSTCRARLTRRIVFWLTCVCRLYMDTATTVRLTWPDAFKGALTNLVSDHCK</sequence>
<dbReference type="Proteomes" id="UP000001357">
    <property type="component" value="Unassembled WGS sequence"/>
</dbReference>
<dbReference type="PANTHER" id="PTHR15853:SF0">
    <property type="entry name" value="THIOREDOXIN-RELATED TRANSMEMBRANE PROTEIN 2"/>
    <property type="match status" value="1"/>
</dbReference>
<protein>
    <submittedName>
        <fullName evidence="2">Uncharacterized protein</fullName>
    </submittedName>
</protein>
<evidence type="ECO:0000313" key="3">
    <source>
        <dbReference type="Proteomes" id="UP000001357"/>
    </source>
</evidence>
<keyword evidence="3" id="KW-1185">Reference proteome</keyword>
<dbReference type="InParanoid" id="A9US82"/>
<keyword evidence="1" id="KW-0175">Coiled coil</keyword>
<dbReference type="KEGG" id="mbr:MONBRDRAFT_5711"/>
<dbReference type="InterPro" id="IPR039101">
    <property type="entry name" value="TMX2"/>
</dbReference>
<organism evidence="2 3">
    <name type="scientific">Monosiga brevicollis</name>
    <name type="common">Choanoflagellate</name>
    <dbReference type="NCBI Taxonomy" id="81824"/>
    <lineage>
        <taxon>Eukaryota</taxon>
        <taxon>Choanoflagellata</taxon>
        <taxon>Craspedida</taxon>
        <taxon>Salpingoecidae</taxon>
        <taxon>Monosiga</taxon>
    </lineage>
</organism>
<dbReference type="AlphaFoldDB" id="A9US82"/>
<evidence type="ECO:0000313" key="2">
    <source>
        <dbReference type="EMBL" id="EDQ91736.1"/>
    </source>
</evidence>
<accession>A9US82</accession>
<name>A9US82_MONBE</name>
<gene>
    <name evidence="2" type="ORF">MONBRDRAFT_5711</name>
</gene>
<feature type="coiled-coil region" evidence="1">
    <location>
        <begin position="27"/>
        <end position="94"/>
    </location>
</feature>
<dbReference type="EMBL" id="CH991544">
    <property type="protein sequence ID" value="EDQ91736.1"/>
    <property type="molecule type" value="Genomic_DNA"/>
</dbReference>
<reference evidence="2 3" key="1">
    <citation type="journal article" date="2008" name="Nature">
        <title>The genome of the choanoflagellate Monosiga brevicollis and the origin of metazoans.</title>
        <authorList>
            <consortium name="JGI Sequencing"/>
            <person name="King N."/>
            <person name="Westbrook M.J."/>
            <person name="Young S.L."/>
            <person name="Kuo A."/>
            <person name="Abedin M."/>
            <person name="Chapman J."/>
            <person name="Fairclough S."/>
            <person name="Hellsten U."/>
            <person name="Isogai Y."/>
            <person name="Letunic I."/>
            <person name="Marr M."/>
            <person name="Pincus D."/>
            <person name="Putnam N."/>
            <person name="Rokas A."/>
            <person name="Wright K.J."/>
            <person name="Zuzow R."/>
            <person name="Dirks W."/>
            <person name="Good M."/>
            <person name="Goodstein D."/>
            <person name="Lemons D."/>
            <person name="Li W."/>
            <person name="Lyons J.B."/>
            <person name="Morris A."/>
            <person name="Nichols S."/>
            <person name="Richter D.J."/>
            <person name="Salamov A."/>
            <person name="Bork P."/>
            <person name="Lim W.A."/>
            <person name="Manning G."/>
            <person name="Miller W.T."/>
            <person name="McGinnis W."/>
            <person name="Shapiro H."/>
            <person name="Tjian R."/>
            <person name="Grigoriev I.V."/>
            <person name="Rokhsar D."/>
        </authorList>
    </citation>
    <scope>NUCLEOTIDE SEQUENCE [LARGE SCALE GENOMIC DNA]</scope>
    <source>
        <strain evidence="3">MX1 / ATCC 50154</strain>
    </source>
</reference>
<evidence type="ECO:0000256" key="1">
    <source>
        <dbReference type="SAM" id="Coils"/>
    </source>
</evidence>
<dbReference type="PANTHER" id="PTHR15853">
    <property type="entry name" value="THIOREDOXIN-RELATED"/>
    <property type="match status" value="1"/>
</dbReference>
<dbReference type="GeneID" id="5888798"/>
<dbReference type="RefSeq" id="XP_001743022.1">
    <property type="nucleotide sequence ID" value="XM_001742970.1"/>
</dbReference>